<accession>A0A4Z2FGV1</accession>
<keyword evidence="2" id="KW-1185">Reference proteome</keyword>
<name>A0A4Z2FGV1_9TELE</name>
<protein>
    <submittedName>
        <fullName evidence="1">Uncharacterized protein</fullName>
    </submittedName>
</protein>
<dbReference type="AlphaFoldDB" id="A0A4Z2FGV1"/>
<comment type="caution">
    <text evidence="1">The sequence shown here is derived from an EMBL/GenBank/DDBJ whole genome shotgun (WGS) entry which is preliminary data.</text>
</comment>
<proteinExistence type="predicted"/>
<dbReference type="Proteomes" id="UP000314294">
    <property type="component" value="Unassembled WGS sequence"/>
</dbReference>
<evidence type="ECO:0000313" key="1">
    <source>
        <dbReference type="EMBL" id="TNN40426.1"/>
    </source>
</evidence>
<organism evidence="1 2">
    <name type="scientific">Liparis tanakae</name>
    <name type="common">Tanaka's snailfish</name>
    <dbReference type="NCBI Taxonomy" id="230148"/>
    <lineage>
        <taxon>Eukaryota</taxon>
        <taxon>Metazoa</taxon>
        <taxon>Chordata</taxon>
        <taxon>Craniata</taxon>
        <taxon>Vertebrata</taxon>
        <taxon>Euteleostomi</taxon>
        <taxon>Actinopterygii</taxon>
        <taxon>Neopterygii</taxon>
        <taxon>Teleostei</taxon>
        <taxon>Neoteleostei</taxon>
        <taxon>Acanthomorphata</taxon>
        <taxon>Eupercaria</taxon>
        <taxon>Perciformes</taxon>
        <taxon>Cottioidei</taxon>
        <taxon>Cottales</taxon>
        <taxon>Liparidae</taxon>
        <taxon>Liparis</taxon>
    </lineage>
</organism>
<sequence length="84" mass="9376">MKILEADQRRIGPVARSLSTVARDQTADEELALVEPVDPAHRKSKHQRSVNRAGGHTASACSLLWRARGVGVPRRLPLARFRQR</sequence>
<evidence type="ECO:0000313" key="2">
    <source>
        <dbReference type="Proteomes" id="UP000314294"/>
    </source>
</evidence>
<reference evidence="1 2" key="1">
    <citation type="submission" date="2019-03" db="EMBL/GenBank/DDBJ databases">
        <title>First draft genome of Liparis tanakae, snailfish: a comprehensive survey of snailfish specific genes.</title>
        <authorList>
            <person name="Kim W."/>
            <person name="Song I."/>
            <person name="Jeong J.-H."/>
            <person name="Kim D."/>
            <person name="Kim S."/>
            <person name="Ryu S."/>
            <person name="Song J.Y."/>
            <person name="Lee S.K."/>
        </authorList>
    </citation>
    <scope>NUCLEOTIDE SEQUENCE [LARGE SCALE GENOMIC DNA]</scope>
    <source>
        <tissue evidence="1">Muscle</tissue>
    </source>
</reference>
<dbReference type="EMBL" id="SRLO01001191">
    <property type="protein sequence ID" value="TNN40426.1"/>
    <property type="molecule type" value="Genomic_DNA"/>
</dbReference>
<gene>
    <name evidence="1" type="ORF">EYF80_049413</name>
</gene>